<evidence type="ECO:0000313" key="2">
    <source>
        <dbReference type="Proteomes" id="UP001526426"/>
    </source>
</evidence>
<keyword evidence="2" id="KW-1185">Reference proteome</keyword>
<sequence length="165" mass="18358">MNPNPESEREQEPDLSLERDILSGRKFSLADVIGREGGAFLKGESPVPPLVQAKAELNQFIAQNLPDSSGALQAVLQSWVQNDLRVSQNLEQPLIALRDILSAIASNSEILYELVRQVDAKWGQIYGETPHFQQPGQPPHPDDEYTHTSVQNQLVQLLEQVNQAL</sequence>
<dbReference type="RefSeq" id="WP_265264028.1">
    <property type="nucleotide sequence ID" value="NZ_JAIHOM010000032.1"/>
</dbReference>
<accession>A0ABT3L5J2</accession>
<organism evidence="1 2">
    <name type="scientific">Spirulina subsalsa FACHB-351</name>
    <dbReference type="NCBI Taxonomy" id="234711"/>
    <lineage>
        <taxon>Bacteria</taxon>
        <taxon>Bacillati</taxon>
        <taxon>Cyanobacteriota</taxon>
        <taxon>Cyanophyceae</taxon>
        <taxon>Spirulinales</taxon>
        <taxon>Spirulinaceae</taxon>
        <taxon>Spirulina</taxon>
    </lineage>
</organism>
<protein>
    <submittedName>
        <fullName evidence="1">Uncharacterized protein</fullName>
    </submittedName>
</protein>
<reference evidence="1 2" key="1">
    <citation type="submission" date="2021-08" db="EMBL/GenBank/DDBJ databases">
        <title>Draft genome sequence of Spirulina subsalsa with high tolerance to salinity and hype-accumulation of phycocyanin.</title>
        <authorList>
            <person name="Pei H."/>
            <person name="Jiang L."/>
        </authorList>
    </citation>
    <scope>NUCLEOTIDE SEQUENCE [LARGE SCALE GENOMIC DNA]</scope>
    <source>
        <strain evidence="1 2">FACHB-351</strain>
    </source>
</reference>
<name>A0ABT3L5J2_9CYAN</name>
<evidence type="ECO:0000313" key="1">
    <source>
        <dbReference type="EMBL" id="MCW6036280.1"/>
    </source>
</evidence>
<gene>
    <name evidence="1" type="ORF">K4A83_08340</name>
</gene>
<proteinExistence type="predicted"/>
<comment type="caution">
    <text evidence="1">The sequence shown here is derived from an EMBL/GenBank/DDBJ whole genome shotgun (WGS) entry which is preliminary data.</text>
</comment>
<dbReference type="Proteomes" id="UP001526426">
    <property type="component" value="Unassembled WGS sequence"/>
</dbReference>
<dbReference type="EMBL" id="JAIHOM010000032">
    <property type="protein sequence ID" value="MCW6036280.1"/>
    <property type="molecule type" value="Genomic_DNA"/>
</dbReference>